<dbReference type="EMBL" id="JAIVEX010000001">
    <property type="protein sequence ID" value="MDB0520443.1"/>
    <property type="molecule type" value="Genomic_DNA"/>
</dbReference>
<sequence length="59" mass="6297">MSPLLVSAPTDEEDAADEVELPIRHMASPERAKVELGMLSHTPGSRLAVGEHIAEYANG</sequence>
<accession>A0AAE3NF64</accession>
<name>A0AAE3NF64_RALSL</name>
<comment type="caution">
    <text evidence="1">The sequence shown here is derived from an EMBL/GenBank/DDBJ whole genome shotgun (WGS) entry which is preliminary data.</text>
</comment>
<dbReference type="Proteomes" id="UP001143674">
    <property type="component" value="Unassembled WGS sequence"/>
</dbReference>
<evidence type="ECO:0000313" key="1">
    <source>
        <dbReference type="EMBL" id="MDB0520443.1"/>
    </source>
</evidence>
<organism evidence="1 2">
    <name type="scientific">Ralstonia solanacearum</name>
    <name type="common">Pseudomonas solanacearum</name>
    <dbReference type="NCBI Taxonomy" id="305"/>
    <lineage>
        <taxon>Bacteria</taxon>
        <taxon>Pseudomonadati</taxon>
        <taxon>Pseudomonadota</taxon>
        <taxon>Betaproteobacteria</taxon>
        <taxon>Burkholderiales</taxon>
        <taxon>Burkholderiaceae</taxon>
        <taxon>Ralstonia</taxon>
        <taxon>Ralstonia solanacearum species complex</taxon>
    </lineage>
</organism>
<dbReference type="RefSeq" id="WP_155520891.1">
    <property type="nucleotide sequence ID" value="NZ_CDQJ01000001.1"/>
</dbReference>
<dbReference type="AlphaFoldDB" id="A0AAE3NF64"/>
<evidence type="ECO:0000313" key="2">
    <source>
        <dbReference type="Proteomes" id="UP001143674"/>
    </source>
</evidence>
<gene>
    <name evidence="1" type="ORF">LBW55_02295</name>
</gene>
<proteinExistence type="predicted"/>
<protein>
    <submittedName>
        <fullName evidence="1">Uncharacterized protein</fullName>
    </submittedName>
</protein>
<reference evidence="1" key="1">
    <citation type="submission" date="2021-09" db="EMBL/GenBank/DDBJ databases">
        <title>Genomic analysis of Ralstonia spp.</title>
        <authorList>
            <person name="Aburjaile F."/>
            <person name="Ariute J.C."/>
            <person name="Pais A.K.L."/>
            <person name="Albuquerque G.M.R."/>
            <person name="Silva A.M.F."/>
            <person name="Brenig B."/>
            <person name="Azevedo V."/>
            <person name="Matiuzzi M."/>
            <person name="Ramos R."/>
            <person name="Goes-Neto A."/>
            <person name="Soares S."/>
            <person name="Iseppon A.M.B."/>
            <person name="Souza E."/>
            <person name="Gama M."/>
        </authorList>
    </citation>
    <scope>NUCLEOTIDE SEQUENCE</scope>
    <source>
        <strain evidence="1">B4</strain>
    </source>
</reference>